<dbReference type="InterPro" id="IPR011250">
    <property type="entry name" value="OMP/PagP_B-barrel"/>
</dbReference>
<dbReference type="Gene3D" id="2.40.160.20">
    <property type="match status" value="1"/>
</dbReference>
<dbReference type="SUPFAM" id="SSF56925">
    <property type="entry name" value="OMPA-like"/>
    <property type="match status" value="1"/>
</dbReference>
<gene>
    <name evidence="3" type="ORF">HMPREF0765_0599</name>
</gene>
<organism evidence="3 4">
    <name type="scientific">Sphingobacterium spiritivorum ATCC 33300</name>
    <dbReference type="NCBI Taxonomy" id="525372"/>
    <lineage>
        <taxon>Bacteria</taxon>
        <taxon>Pseudomonadati</taxon>
        <taxon>Bacteroidota</taxon>
        <taxon>Sphingobacteriia</taxon>
        <taxon>Sphingobacteriales</taxon>
        <taxon>Sphingobacteriaceae</taxon>
        <taxon>Sphingobacterium</taxon>
    </lineage>
</organism>
<evidence type="ECO:0000313" key="4">
    <source>
        <dbReference type="Proteomes" id="UP000006241"/>
    </source>
</evidence>
<dbReference type="InterPro" id="IPR027385">
    <property type="entry name" value="Beta-barrel_OMP"/>
</dbReference>
<evidence type="ECO:0000259" key="2">
    <source>
        <dbReference type="Pfam" id="PF13505"/>
    </source>
</evidence>
<comment type="caution">
    <text evidence="3">The sequence shown here is derived from an EMBL/GenBank/DDBJ whole genome shotgun (WGS) entry which is preliminary data.</text>
</comment>
<dbReference type="HOGENOM" id="CLU_100971_1_0_10"/>
<evidence type="ECO:0000256" key="1">
    <source>
        <dbReference type="ARBA" id="ARBA00022729"/>
    </source>
</evidence>
<sequence>MLLRFEVVKQILYAMKKLLFSIIAMLLIGNTAVQAQGFKGKWFIMGEAGYSTQSDGNIQHYSVLPVVGTFVAPTTAIGLGVGYLGQKDKTVPDVVGKEEAFIVQPLARKYWGITDNFLIFGQAAVPLTFGKNSIDANGVKTDIKFTGYGVQLSPGIDYFMSSHFSIEASFGLVGWSAVKPKDGETANDFNIGVNSGFQNGVKFGLKYIF</sequence>
<accession>C2FTE3</accession>
<feature type="domain" description="Outer membrane protein beta-barrel" evidence="2">
    <location>
        <begin position="22"/>
        <end position="195"/>
    </location>
</feature>
<dbReference type="Pfam" id="PF13505">
    <property type="entry name" value="OMP_b-brl"/>
    <property type="match status" value="1"/>
</dbReference>
<keyword evidence="1" id="KW-0732">Signal</keyword>
<protein>
    <recommendedName>
        <fullName evidence="2">Outer membrane protein beta-barrel domain-containing protein</fullName>
    </recommendedName>
</protein>
<reference evidence="3 4" key="1">
    <citation type="submission" date="2009-01" db="EMBL/GenBank/DDBJ databases">
        <authorList>
            <person name="Qin X."/>
            <person name="Bachman B."/>
            <person name="Battles P."/>
            <person name="Bell A."/>
            <person name="Bess C."/>
            <person name="Bickham C."/>
            <person name="Chaboub L."/>
            <person name="Chen D."/>
            <person name="Coyle M."/>
            <person name="Deiros D.R."/>
            <person name="Dinh H."/>
            <person name="Forbes L."/>
            <person name="Fowler G."/>
            <person name="Francisco L."/>
            <person name="Fu Q."/>
            <person name="Gubbala S."/>
            <person name="Hale W."/>
            <person name="Han Y."/>
            <person name="Hemphill L."/>
            <person name="Highlander S.K."/>
            <person name="Hirani K."/>
            <person name="Hogues M."/>
            <person name="Jackson L."/>
            <person name="Jakkamsetti A."/>
            <person name="Javaid M."/>
            <person name="Jiang H."/>
            <person name="Korchina V."/>
            <person name="Kovar C."/>
            <person name="Lara F."/>
            <person name="Lee S."/>
            <person name="Mata R."/>
            <person name="Mathew T."/>
            <person name="Moen C."/>
            <person name="Morales K."/>
            <person name="Munidasa M."/>
            <person name="Nazareth L."/>
            <person name="Ngo R."/>
            <person name="Nguyen L."/>
            <person name="Okwuonu G."/>
            <person name="Ongeri F."/>
            <person name="Patil S."/>
            <person name="Petrosino J."/>
            <person name="Pham C."/>
            <person name="Pham P."/>
            <person name="Pu L.-L."/>
            <person name="Puazo M."/>
            <person name="Raj R."/>
            <person name="Reid J."/>
            <person name="Rouhana J."/>
            <person name="Saada N."/>
            <person name="Shang Y."/>
            <person name="Simmons D."/>
            <person name="Thornton R."/>
            <person name="Warren J."/>
            <person name="Weissenberger G."/>
            <person name="Zhang J."/>
            <person name="Zhang L."/>
            <person name="Zhou C."/>
            <person name="Zhu D."/>
            <person name="Muzny D."/>
            <person name="Worley K."/>
            <person name="Gibbs R."/>
        </authorList>
    </citation>
    <scope>NUCLEOTIDE SEQUENCE [LARGE SCALE GENOMIC DNA]</scope>
    <source>
        <strain evidence="3 4">ATCC 33300</strain>
    </source>
</reference>
<evidence type="ECO:0000313" key="3">
    <source>
        <dbReference type="EMBL" id="EEI93746.1"/>
    </source>
</evidence>
<dbReference type="Proteomes" id="UP000006241">
    <property type="component" value="Unassembled WGS sequence"/>
</dbReference>
<name>C2FTE3_SPHSI</name>
<proteinExistence type="predicted"/>
<dbReference type="AlphaFoldDB" id="C2FTE3"/>
<dbReference type="EMBL" id="ACHB01000013">
    <property type="protein sequence ID" value="EEI93746.1"/>
    <property type="molecule type" value="Genomic_DNA"/>
</dbReference>